<dbReference type="AlphaFoldDB" id="A0A3M7QSZ3"/>
<gene>
    <name evidence="1" type="ORF">BpHYR1_007612</name>
</gene>
<keyword evidence="2" id="KW-1185">Reference proteome</keyword>
<reference evidence="1 2" key="1">
    <citation type="journal article" date="2018" name="Sci. Rep.">
        <title>Genomic signatures of local adaptation to the degree of environmental predictability in rotifers.</title>
        <authorList>
            <person name="Franch-Gras L."/>
            <person name="Hahn C."/>
            <person name="Garcia-Roger E.M."/>
            <person name="Carmona M.J."/>
            <person name="Serra M."/>
            <person name="Gomez A."/>
        </authorList>
    </citation>
    <scope>NUCLEOTIDE SEQUENCE [LARGE SCALE GENOMIC DNA]</scope>
    <source>
        <strain evidence="1">HYR1</strain>
    </source>
</reference>
<comment type="caution">
    <text evidence="1">The sequence shown here is derived from an EMBL/GenBank/DDBJ whole genome shotgun (WGS) entry which is preliminary data.</text>
</comment>
<evidence type="ECO:0000313" key="1">
    <source>
        <dbReference type="EMBL" id="RNA14557.1"/>
    </source>
</evidence>
<protein>
    <submittedName>
        <fullName evidence="1">Uncharacterized protein</fullName>
    </submittedName>
</protein>
<organism evidence="1 2">
    <name type="scientific">Brachionus plicatilis</name>
    <name type="common">Marine rotifer</name>
    <name type="synonym">Brachionus muelleri</name>
    <dbReference type="NCBI Taxonomy" id="10195"/>
    <lineage>
        <taxon>Eukaryota</taxon>
        <taxon>Metazoa</taxon>
        <taxon>Spiralia</taxon>
        <taxon>Gnathifera</taxon>
        <taxon>Rotifera</taxon>
        <taxon>Eurotatoria</taxon>
        <taxon>Monogononta</taxon>
        <taxon>Pseudotrocha</taxon>
        <taxon>Ploima</taxon>
        <taxon>Brachionidae</taxon>
        <taxon>Brachionus</taxon>
    </lineage>
</organism>
<evidence type="ECO:0000313" key="2">
    <source>
        <dbReference type="Proteomes" id="UP000276133"/>
    </source>
</evidence>
<dbReference type="EMBL" id="REGN01005161">
    <property type="protein sequence ID" value="RNA14557.1"/>
    <property type="molecule type" value="Genomic_DNA"/>
</dbReference>
<sequence length="70" mass="8116">MQLLLLNSFSVYNICQNLHSLYIITDAKTISQPMCKAKLIAYTRKKTILEFHQHVFPSQNEILTTEVCKT</sequence>
<dbReference type="Proteomes" id="UP000276133">
    <property type="component" value="Unassembled WGS sequence"/>
</dbReference>
<accession>A0A3M7QSZ3</accession>
<name>A0A3M7QSZ3_BRAPC</name>
<proteinExistence type="predicted"/>